<evidence type="ECO:0000313" key="3">
    <source>
        <dbReference type="EMBL" id="SFQ74687.1"/>
    </source>
</evidence>
<organism evidence="3 4">
    <name type="scientific">Priestia endophytica DSM 13796</name>
    <dbReference type="NCBI Taxonomy" id="1121089"/>
    <lineage>
        <taxon>Bacteria</taxon>
        <taxon>Bacillati</taxon>
        <taxon>Bacillota</taxon>
        <taxon>Bacilli</taxon>
        <taxon>Bacillales</taxon>
        <taxon>Bacillaceae</taxon>
        <taxon>Priestia</taxon>
    </lineage>
</organism>
<proteinExistence type="predicted"/>
<dbReference type="CDD" id="cd00397">
    <property type="entry name" value="DNA_BRE_C"/>
    <property type="match status" value="1"/>
</dbReference>
<evidence type="ECO:0000313" key="4">
    <source>
        <dbReference type="Proteomes" id="UP000182762"/>
    </source>
</evidence>
<evidence type="ECO:0000259" key="2">
    <source>
        <dbReference type="PROSITE" id="PS51898"/>
    </source>
</evidence>
<dbReference type="EMBL" id="FOXX01000008">
    <property type="protein sequence ID" value="SFQ74687.1"/>
    <property type="molecule type" value="Genomic_DNA"/>
</dbReference>
<name>A0A1I6B1L6_9BACI</name>
<dbReference type="Pfam" id="PF00589">
    <property type="entry name" value="Phage_integrase"/>
    <property type="match status" value="1"/>
</dbReference>
<dbReference type="InterPro" id="IPR013762">
    <property type="entry name" value="Integrase-like_cat_sf"/>
</dbReference>
<dbReference type="SUPFAM" id="SSF56349">
    <property type="entry name" value="DNA breaking-rejoining enzymes"/>
    <property type="match status" value="1"/>
</dbReference>
<reference evidence="3 4" key="1">
    <citation type="submission" date="2016-10" db="EMBL/GenBank/DDBJ databases">
        <authorList>
            <person name="Varghese N."/>
            <person name="Submissions S."/>
        </authorList>
    </citation>
    <scope>NUCLEOTIDE SEQUENCE [LARGE SCALE GENOMIC DNA]</scope>
    <source>
        <strain evidence="3 4">DSM 13796</strain>
    </source>
</reference>
<dbReference type="InterPro" id="IPR002104">
    <property type="entry name" value="Integrase_catalytic"/>
</dbReference>
<protein>
    <submittedName>
        <fullName evidence="3">Phage integrase family protein</fullName>
    </submittedName>
</protein>
<dbReference type="Proteomes" id="UP000182762">
    <property type="component" value="Unassembled WGS sequence"/>
</dbReference>
<keyword evidence="4" id="KW-1185">Reference proteome</keyword>
<evidence type="ECO:0000256" key="1">
    <source>
        <dbReference type="ARBA" id="ARBA00023172"/>
    </source>
</evidence>
<dbReference type="InterPro" id="IPR011010">
    <property type="entry name" value="DNA_brk_join_enz"/>
</dbReference>
<dbReference type="PROSITE" id="PS51898">
    <property type="entry name" value="TYR_RECOMBINASE"/>
    <property type="match status" value="1"/>
</dbReference>
<accession>A0A1I6B1L6</accession>
<feature type="domain" description="Tyr recombinase" evidence="2">
    <location>
        <begin position="374"/>
        <end position="586"/>
    </location>
</feature>
<keyword evidence="1" id="KW-0233">DNA recombination</keyword>
<dbReference type="Gene3D" id="1.10.443.10">
    <property type="entry name" value="Intergrase catalytic core"/>
    <property type="match status" value="1"/>
</dbReference>
<comment type="caution">
    <text evidence="3">The sequence shown here is derived from an EMBL/GenBank/DDBJ whole genome shotgun (WGS) entry which is preliminary data.</text>
</comment>
<gene>
    <name evidence="3" type="ORF">SAMN02745910_03151</name>
</gene>
<sequence>MSKLTIANETPISPFYHQLVGKVDNQVLHLRDKRNVFLLDKVDDSLIQYFLNNVLTQPWNNHFLLWALIARDKLVGTISIRNRQSSVNTILRELFDAFQLKNVDEFNIDIHFYQYLKGEVFPEHSPNKRMQSLSSYRSLAYSCKRWVTSNLSIKQQSYFKRFLFKEPPFTSGDFSFHKLAREKRHHTRKSETDVIVGSLPTLRAEGHFRWNQLERLRTSFLKACEEAEKTNVELPMEFNYAEPERVGEHFYFRLWDKPSFVLHHQEHFSDSTIKSAQRRSSTFSVDNNQYFIEFIKAESMNGEEEAEGLWFTELFDKGIVGRWYRYITEEEIKRRREWLLSWGYGEENSTTNPTPFDSKHKGILSSSTFVSLHQNKAQGTLLDVEPLYAAATFGLLALDIFTTTGARINELLQLSRTHKCIKIVKEDNKVHYSFYVVPKGRDAVEAYYATEQTFKLMARVYKMLQEHYNSNEIPKVKYRGEGRKHVFPEPRPYFFQYEGKALTDLAIFPSLRFLLHGLRMETQEGKPIIIKTHLLRHAFATEAVQRGDMSLDIVAKILHHRNLTTTAYYSEPTSSIIGEKVGELHDIILDYIDIDEAVLRHPEELESTLKEHKEKVGVFNNVLGGVCVTDRICPIKMACLGCQAKIPQPEKKHQLEEVIKLSKYEEKRYKDLGLPIEVKKARKMRKDARTELQEIEQIEIYRKEQTYEPQVRFDK</sequence>